<dbReference type="Pfam" id="PF07869">
    <property type="entry name" value="DUF1656"/>
    <property type="match status" value="1"/>
</dbReference>
<dbReference type="InterPro" id="IPR012451">
    <property type="entry name" value="DUF1656"/>
</dbReference>
<evidence type="ECO:0000256" key="4">
    <source>
        <dbReference type="ARBA" id="ARBA00023136"/>
    </source>
</evidence>
<keyword evidence="3 5" id="KW-1133">Transmembrane helix</keyword>
<keyword evidence="4 5" id="KW-0472">Membrane</keyword>
<comment type="caution">
    <text evidence="6">The sequence shown here is derived from an EMBL/GenBank/DDBJ whole genome shotgun (WGS) entry which is preliminary data.</text>
</comment>
<evidence type="ECO:0000256" key="1">
    <source>
        <dbReference type="ARBA" id="ARBA00022475"/>
    </source>
</evidence>
<keyword evidence="2 5" id="KW-0812">Transmembrane</keyword>
<proteinExistence type="predicted"/>
<evidence type="ECO:0000256" key="2">
    <source>
        <dbReference type="ARBA" id="ARBA00022692"/>
    </source>
</evidence>
<name>A0ABU8H196_9SPHN</name>
<gene>
    <name evidence="6" type="ORF">V8201_06720</name>
</gene>
<feature type="transmembrane region" description="Helical" evidence="5">
    <location>
        <begin position="46"/>
        <end position="66"/>
    </location>
</feature>
<dbReference type="Proteomes" id="UP001367771">
    <property type="component" value="Unassembled WGS sequence"/>
</dbReference>
<evidence type="ECO:0000256" key="3">
    <source>
        <dbReference type="ARBA" id="ARBA00022989"/>
    </source>
</evidence>
<sequence>MTGDIDIAGVFVHPLLLAAILAFAAAELIGWALARAHLYRFVWHRGLFDVALTVILWAGIAGLITGGDPASLLGPSPFG</sequence>
<dbReference type="EMBL" id="JBBBDM010000002">
    <property type="protein sequence ID" value="MEI5686770.1"/>
    <property type="molecule type" value="Genomic_DNA"/>
</dbReference>
<accession>A0ABU8H196</accession>
<keyword evidence="7" id="KW-1185">Reference proteome</keyword>
<evidence type="ECO:0000313" key="7">
    <source>
        <dbReference type="Proteomes" id="UP001367771"/>
    </source>
</evidence>
<feature type="transmembrane region" description="Helical" evidence="5">
    <location>
        <begin position="12"/>
        <end position="34"/>
    </location>
</feature>
<reference evidence="6 7" key="1">
    <citation type="journal article" date="2013" name="Int. J. Syst. Evol. Microbiol.">
        <title>Sphingomonas kyungheensis sp. nov., a bacterium with ginsenoside-converting activity isolated from soil of a ginseng field.</title>
        <authorList>
            <person name="Son H.M."/>
            <person name="Yang J.E."/>
            <person name="Park Y."/>
            <person name="Han C.K."/>
            <person name="Kim S.G."/>
            <person name="Kook M."/>
            <person name="Yi T.H."/>
        </authorList>
    </citation>
    <scope>NUCLEOTIDE SEQUENCE [LARGE SCALE GENOMIC DNA]</scope>
    <source>
        <strain evidence="6 7">LMG 26582</strain>
    </source>
</reference>
<keyword evidence="1" id="KW-1003">Cell membrane</keyword>
<protein>
    <submittedName>
        <fullName evidence="6">DUF1656 domain-containing protein</fullName>
    </submittedName>
</protein>
<dbReference type="RefSeq" id="WP_037530614.1">
    <property type="nucleotide sequence ID" value="NZ_JBBBDM010000002.1"/>
</dbReference>
<evidence type="ECO:0000313" key="6">
    <source>
        <dbReference type="EMBL" id="MEI5686770.1"/>
    </source>
</evidence>
<organism evidence="6 7">
    <name type="scientific">Sphingomonas kyungheensis</name>
    <dbReference type="NCBI Taxonomy" id="1069987"/>
    <lineage>
        <taxon>Bacteria</taxon>
        <taxon>Pseudomonadati</taxon>
        <taxon>Pseudomonadota</taxon>
        <taxon>Alphaproteobacteria</taxon>
        <taxon>Sphingomonadales</taxon>
        <taxon>Sphingomonadaceae</taxon>
        <taxon>Sphingomonas</taxon>
    </lineage>
</organism>
<evidence type="ECO:0000256" key="5">
    <source>
        <dbReference type="SAM" id="Phobius"/>
    </source>
</evidence>